<feature type="transmembrane region" description="Helical" evidence="1">
    <location>
        <begin position="38"/>
        <end position="62"/>
    </location>
</feature>
<organism evidence="2 3">
    <name type="scientific">Paramicrobacterium humi</name>
    <dbReference type="NCBI Taxonomy" id="640635"/>
    <lineage>
        <taxon>Bacteria</taxon>
        <taxon>Bacillati</taxon>
        <taxon>Actinomycetota</taxon>
        <taxon>Actinomycetes</taxon>
        <taxon>Micrococcales</taxon>
        <taxon>Microbacteriaceae</taxon>
        <taxon>Paramicrobacterium</taxon>
    </lineage>
</organism>
<protein>
    <recommendedName>
        <fullName evidence="4">ATP synthase protein I</fullName>
    </recommendedName>
</protein>
<keyword evidence="1" id="KW-0472">Membrane</keyword>
<accession>A0A1H4PCL1</accession>
<dbReference type="STRING" id="640635.SAMN04489806_2468"/>
<evidence type="ECO:0000313" key="2">
    <source>
        <dbReference type="EMBL" id="SEC05140.1"/>
    </source>
</evidence>
<keyword evidence="1" id="KW-1133">Transmembrane helix</keyword>
<keyword evidence="1" id="KW-0812">Transmembrane</keyword>
<keyword evidence="3" id="KW-1185">Reference proteome</keyword>
<feature type="transmembrane region" description="Helical" evidence="1">
    <location>
        <begin position="12"/>
        <end position="32"/>
    </location>
</feature>
<feature type="transmembrane region" description="Helical" evidence="1">
    <location>
        <begin position="108"/>
        <end position="128"/>
    </location>
</feature>
<dbReference type="OrthoDB" id="5117309at2"/>
<feature type="transmembrane region" description="Helical" evidence="1">
    <location>
        <begin position="74"/>
        <end position="96"/>
    </location>
</feature>
<evidence type="ECO:0008006" key="4">
    <source>
        <dbReference type="Google" id="ProtNLM"/>
    </source>
</evidence>
<dbReference type="Proteomes" id="UP000199183">
    <property type="component" value="Unassembled WGS sequence"/>
</dbReference>
<evidence type="ECO:0000313" key="3">
    <source>
        <dbReference type="Proteomes" id="UP000199183"/>
    </source>
</evidence>
<dbReference type="RefSeq" id="WP_091184752.1">
    <property type="nucleotide sequence ID" value="NZ_FNRY01000001.1"/>
</dbReference>
<proteinExistence type="predicted"/>
<gene>
    <name evidence="2" type="ORF">SAMN04489806_2468</name>
</gene>
<evidence type="ECO:0000256" key="1">
    <source>
        <dbReference type="SAM" id="Phobius"/>
    </source>
</evidence>
<name>A0A1H4PCL1_9MICO</name>
<reference evidence="2 3" key="1">
    <citation type="submission" date="2016-10" db="EMBL/GenBank/DDBJ databases">
        <authorList>
            <person name="de Groot N.N."/>
        </authorList>
    </citation>
    <scope>NUCLEOTIDE SEQUENCE [LARGE SCALE GENOMIC DNA]</scope>
    <source>
        <strain evidence="2 3">DSM 21799</strain>
    </source>
</reference>
<sequence length="148" mass="15682">MTSNPIFRASILWGAVVTAGIAVLGGIIGFFVDGSRGLVSGLLGAVLALLFVSVTAISILLANRKAGTDLFVPIFFASVMGSWIVKFIVFLVVAWLLKQQPWVNDTVFFLSVIAGVIASLVVDGIVVAKMRVPYASDVQLPGNENKDD</sequence>
<dbReference type="EMBL" id="FNRY01000001">
    <property type="protein sequence ID" value="SEC05140.1"/>
    <property type="molecule type" value="Genomic_DNA"/>
</dbReference>
<dbReference type="AlphaFoldDB" id="A0A1H4PCL1"/>